<accession>A0A8S9XL98</accession>
<feature type="compositionally biased region" description="Polar residues" evidence="1">
    <location>
        <begin position="37"/>
        <end position="49"/>
    </location>
</feature>
<dbReference type="AlphaFoldDB" id="A0A8S9XL98"/>
<comment type="caution">
    <text evidence="2">The sequence shown here is derived from an EMBL/GenBank/DDBJ whole genome shotgun (WGS) entry which is preliminary data.</text>
</comment>
<evidence type="ECO:0000313" key="3">
    <source>
        <dbReference type="Proteomes" id="UP000466442"/>
    </source>
</evidence>
<dbReference type="Proteomes" id="UP000466442">
    <property type="component" value="Unassembled WGS sequence"/>
</dbReference>
<protein>
    <submittedName>
        <fullName evidence="2">Uncharacterized protein</fullName>
    </submittedName>
</protein>
<name>A0A8S9XL98_APOLU</name>
<feature type="region of interest" description="Disordered" evidence="1">
    <location>
        <begin position="1"/>
        <end position="49"/>
    </location>
</feature>
<evidence type="ECO:0000256" key="1">
    <source>
        <dbReference type="SAM" id="MobiDB-lite"/>
    </source>
</evidence>
<proteinExistence type="predicted"/>
<gene>
    <name evidence="2" type="ORF">GE061_014761</name>
</gene>
<sequence>MRMILTANRTGSIPDSSAPKGYQQPAMWLRSLGGPTAHSNDSSQPTPHSSKICFSNICSMEKTLAVLDGIRYDRTDYFLKNEKKEEVDLSASTTSVDSSI</sequence>
<reference evidence="2" key="1">
    <citation type="journal article" date="2021" name="Mol. Ecol. Resour.">
        <title>Apolygus lucorum genome provides insights into omnivorousness and mesophyll feeding.</title>
        <authorList>
            <person name="Liu Y."/>
            <person name="Liu H."/>
            <person name="Wang H."/>
            <person name="Huang T."/>
            <person name="Liu B."/>
            <person name="Yang B."/>
            <person name="Yin L."/>
            <person name="Li B."/>
            <person name="Zhang Y."/>
            <person name="Zhang S."/>
            <person name="Jiang F."/>
            <person name="Zhang X."/>
            <person name="Ren Y."/>
            <person name="Wang B."/>
            <person name="Wang S."/>
            <person name="Lu Y."/>
            <person name="Wu K."/>
            <person name="Fan W."/>
            <person name="Wang G."/>
        </authorList>
    </citation>
    <scope>NUCLEOTIDE SEQUENCE</scope>
    <source>
        <strain evidence="2">12Hb</strain>
    </source>
</reference>
<dbReference type="EMBL" id="WIXP02000006">
    <property type="protein sequence ID" value="KAF6209018.1"/>
    <property type="molecule type" value="Genomic_DNA"/>
</dbReference>
<organism evidence="2 3">
    <name type="scientific">Apolygus lucorum</name>
    <name type="common">Small green plant bug</name>
    <name type="synonym">Lygocoris lucorum</name>
    <dbReference type="NCBI Taxonomy" id="248454"/>
    <lineage>
        <taxon>Eukaryota</taxon>
        <taxon>Metazoa</taxon>
        <taxon>Ecdysozoa</taxon>
        <taxon>Arthropoda</taxon>
        <taxon>Hexapoda</taxon>
        <taxon>Insecta</taxon>
        <taxon>Pterygota</taxon>
        <taxon>Neoptera</taxon>
        <taxon>Paraneoptera</taxon>
        <taxon>Hemiptera</taxon>
        <taxon>Heteroptera</taxon>
        <taxon>Panheteroptera</taxon>
        <taxon>Cimicomorpha</taxon>
        <taxon>Miridae</taxon>
        <taxon>Mirini</taxon>
        <taxon>Apolygus</taxon>
    </lineage>
</organism>
<keyword evidence="3" id="KW-1185">Reference proteome</keyword>
<evidence type="ECO:0000313" key="2">
    <source>
        <dbReference type="EMBL" id="KAF6209018.1"/>
    </source>
</evidence>